<evidence type="ECO:0000313" key="1">
    <source>
        <dbReference type="EMBL" id="MEB3103572.1"/>
    </source>
</evidence>
<organism evidence="1 2">
    <name type="scientific">Ferviditalea candida</name>
    <dbReference type="NCBI Taxonomy" id="3108399"/>
    <lineage>
        <taxon>Bacteria</taxon>
        <taxon>Bacillati</taxon>
        <taxon>Bacillota</taxon>
        <taxon>Bacilli</taxon>
        <taxon>Bacillales</taxon>
        <taxon>Paenibacillaceae</taxon>
        <taxon>Ferviditalea</taxon>
    </lineage>
</organism>
<dbReference type="EMBL" id="JAYJLD010000040">
    <property type="protein sequence ID" value="MEB3103572.1"/>
    <property type="molecule type" value="Genomic_DNA"/>
</dbReference>
<accession>A0ABU5ZM22</accession>
<comment type="caution">
    <text evidence="1">The sequence shown here is derived from an EMBL/GenBank/DDBJ whole genome shotgun (WGS) entry which is preliminary data.</text>
</comment>
<reference evidence="1" key="1">
    <citation type="submission" date="2023-12" db="EMBL/GenBank/DDBJ databases">
        <title>Fervidustalea candida gen. nov., sp. nov., a novel member of the family Paenibacillaceae isolated from a geothermal area.</title>
        <authorList>
            <person name="Li W.-J."/>
            <person name="Jiao J.-Y."/>
            <person name="Chen Y."/>
        </authorList>
    </citation>
    <scope>NUCLEOTIDE SEQUENCE</scope>
    <source>
        <strain evidence="1">SYSU GA230002</strain>
    </source>
</reference>
<evidence type="ECO:0000313" key="2">
    <source>
        <dbReference type="Proteomes" id="UP001310386"/>
    </source>
</evidence>
<gene>
    <name evidence="1" type="ORF">VF724_18205</name>
</gene>
<protein>
    <submittedName>
        <fullName evidence="1">Uncharacterized protein</fullName>
    </submittedName>
</protein>
<dbReference type="Proteomes" id="UP001310386">
    <property type="component" value="Unassembled WGS sequence"/>
</dbReference>
<name>A0ABU5ZM22_9BACL</name>
<dbReference type="RefSeq" id="WP_371755700.1">
    <property type="nucleotide sequence ID" value="NZ_JAYJLD010000040.1"/>
</dbReference>
<keyword evidence="2" id="KW-1185">Reference proteome</keyword>
<sequence>MSAIRKIGIEQKLIAVFLILSVLWGLLCGASSIILKDMRRSYSDLVNRLAAALIKTKEIQYPVSACFCPKLRPGCLYTEEKLAAMMELKDSINDLTKLAQELQQTSFQFKWQRT</sequence>
<proteinExistence type="predicted"/>